<evidence type="ECO:0000256" key="3">
    <source>
        <dbReference type="ARBA" id="ARBA00022598"/>
    </source>
</evidence>
<dbReference type="GO" id="GO:0005829">
    <property type="term" value="C:cytosol"/>
    <property type="evidence" value="ECO:0007669"/>
    <property type="project" value="TreeGrafter"/>
</dbReference>
<proteinExistence type="inferred from homology"/>
<evidence type="ECO:0000256" key="5">
    <source>
        <dbReference type="ARBA" id="ARBA00022741"/>
    </source>
</evidence>
<evidence type="ECO:0000256" key="4">
    <source>
        <dbReference type="ARBA" id="ARBA00022684"/>
    </source>
</evidence>
<dbReference type="PANTHER" id="PTHR38761:SF1">
    <property type="entry name" value="GLUTAMATE--CYSTEINE LIGASE"/>
    <property type="match status" value="1"/>
</dbReference>
<comment type="caution">
    <text evidence="11">The sequence shown here is derived from an EMBL/GenBank/DDBJ whole genome shotgun (WGS) entry which is preliminary data.</text>
</comment>
<name>W7CQ86_9LIST</name>
<evidence type="ECO:0000256" key="9">
    <source>
        <dbReference type="RuleBase" id="RU004391"/>
    </source>
</evidence>
<evidence type="ECO:0000256" key="7">
    <source>
        <dbReference type="ARBA" id="ARBA00048819"/>
    </source>
</evidence>
<sequence length="397" mass="45198">MFQPSELEQIKQIMTGKFGIERENLRVTPNGELALTPHPNALGDKRTNPEVTTDFSESQLEIISPVVDSIEQLLPELARISTTVKQALSQEFLWMQSVPPTALPAEETIPLAQFGTRADAAYEKTLYREYLSTKYGRYKQLYSGIHFNFSYDDSQLRSLFPQTTINDFYIRLMAQTLKYRFFLNFVVAASPATINKVTYRSARLGEEGYHNLTMIPLDYTSTANYLASLKAVIASGIIEGSRELYELVRAKGTSMDSFKAEYAVINRIELRMPDLNPLYPEGINPSDLYVMHLYIRWCSSLVDQSYDVAEQRTAAELANSAALFELSQPLEHKIKSIFDALFVYLEWANLPAVYHASLLEAYQRFLYPNKRYAEQLVAAYAKSSFDEVNLNIAKQQA</sequence>
<dbReference type="InterPro" id="IPR014746">
    <property type="entry name" value="Gln_synth/guanido_kin_cat_dom"/>
</dbReference>
<evidence type="ECO:0000313" key="11">
    <source>
        <dbReference type="EMBL" id="EUJ41774.1"/>
    </source>
</evidence>
<evidence type="ECO:0000259" key="10">
    <source>
        <dbReference type="Pfam" id="PF04262"/>
    </source>
</evidence>
<dbReference type="Proteomes" id="UP000019243">
    <property type="component" value="Unassembled WGS sequence"/>
</dbReference>
<gene>
    <name evidence="11" type="ORF">BCAMP_02805</name>
</gene>
<dbReference type="SUPFAM" id="SSF55931">
    <property type="entry name" value="Glutamine synthetase/guanido kinase"/>
    <property type="match status" value="1"/>
</dbReference>
<protein>
    <recommendedName>
        <fullName evidence="2 9">Glutamate--cysteine ligase</fullName>
        <ecNumber evidence="2 9">6.3.2.2</ecNumber>
    </recommendedName>
</protein>
<evidence type="ECO:0000256" key="1">
    <source>
        <dbReference type="ARBA" id="ARBA00005006"/>
    </source>
</evidence>
<keyword evidence="3 8" id="KW-0436">Ligase</keyword>
<dbReference type="PANTHER" id="PTHR38761">
    <property type="entry name" value="GLUTAMATE--CYSTEINE LIGASE"/>
    <property type="match status" value="1"/>
</dbReference>
<dbReference type="STRING" id="1265861.BCAMP_02805"/>
<dbReference type="AlphaFoldDB" id="W7CQ86"/>
<accession>W7CQ86</accession>
<evidence type="ECO:0000256" key="8">
    <source>
        <dbReference type="RuleBase" id="RU003544"/>
    </source>
</evidence>
<dbReference type="GO" id="GO:0005524">
    <property type="term" value="F:ATP binding"/>
    <property type="evidence" value="ECO:0007669"/>
    <property type="project" value="UniProtKB-KW"/>
</dbReference>
<dbReference type="GO" id="GO:0006750">
    <property type="term" value="P:glutathione biosynthetic process"/>
    <property type="evidence" value="ECO:0007669"/>
    <property type="project" value="UniProtKB-UniPathway"/>
</dbReference>
<dbReference type="InterPro" id="IPR006334">
    <property type="entry name" value="Glut_cys_ligase"/>
</dbReference>
<dbReference type="GO" id="GO:0004357">
    <property type="term" value="F:glutamate-cysteine ligase activity"/>
    <property type="evidence" value="ECO:0007669"/>
    <property type="project" value="UniProtKB-EC"/>
</dbReference>
<comment type="pathway">
    <text evidence="1 9">Sulfur metabolism; glutathione biosynthesis; glutathione from L-cysteine and L-glutamate: step 1/2.</text>
</comment>
<evidence type="ECO:0000256" key="2">
    <source>
        <dbReference type="ARBA" id="ARBA00012220"/>
    </source>
</evidence>
<keyword evidence="4 8" id="KW-0317">Glutathione biosynthesis</keyword>
<comment type="similarity">
    <text evidence="8">Belongs to the glutamate--cysteine ligase type 1 family.</text>
</comment>
<keyword evidence="6" id="KW-0067">ATP-binding</keyword>
<dbReference type="Gene3D" id="3.30.590.20">
    <property type="match status" value="1"/>
</dbReference>
<dbReference type="UniPathway" id="UPA00142">
    <property type="reaction ID" value="UER00209"/>
</dbReference>
<dbReference type="EMBL" id="AODH01000009">
    <property type="protein sequence ID" value="EUJ41774.1"/>
    <property type="molecule type" value="Genomic_DNA"/>
</dbReference>
<keyword evidence="12" id="KW-1185">Reference proteome</keyword>
<comment type="catalytic activity">
    <reaction evidence="7 9">
        <text>L-cysteine + L-glutamate + ATP = gamma-L-glutamyl-L-cysteine + ADP + phosphate + H(+)</text>
        <dbReference type="Rhea" id="RHEA:13285"/>
        <dbReference type="ChEBI" id="CHEBI:15378"/>
        <dbReference type="ChEBI" id="CHEBI:29985"/>
        <dbReference type="ChEBI" id="CHEBI:30616"/>
        <dbReference type="ChEBI" id="CHEBI:35235"/>
        <dbReference type="ChEBI" id="CHEBI:43474"/>
        <dbReference type="ChEBI" id="CHEBI:58173"/>
        <dbReference type="ChEBI" id="CHEBI:456216"/>
        <dbReference type="EC" id="6.3.2.2"/>
    </reaction>
</comment>
<dbReference type="EC" id="6.3.2.2" evidence="2 9"/>
<feature type="domain" description="Glutamate--cysteine ligase" evidence="10">
    <location>
        <begin position="9"/>
        <end position="197"/>
    </location>
</feature>
<evidence type="ECO:0000313" key="12">
    <source>
        <dbReference type="Proteomes" id="UP000019243"/>
    </source>
</evidence>
<dbReference type="Pfam" id="PF04262">
    <property type="entry name" value="Glu_cys_ligase"/>
    <property type="match status" value="1"/>
</dbReference>
<evidence type="ECO:0000256" key="6">
    <source>
        <dbReference type="ARBA" id="ARBA00022840"/>
    </source>
</evidence>
<dbReference type="GO" id="GO:0046872">
    <property type="term" value="F:metal ion binding"/>
    <property type="evidence" value="ECO:0007669"/>
    <property type="project" value="TreeGrafter"/>
</dbReference>
<keyword evidence="5" id="KW-0547">Nucleotide-binding</keyword>
<organism evidence="11 12">
    <name type="scientific">Brochothrix campestris FSL F6-1037</name>
    <dbReference type="NCBI Taxonomy" id="1265861"/>
    <lineage>
        <taxon>Bacteria</taxon>
        <taxon>Bacillati</taxon>
        <taxon>Bacillota</taxon>
        <taxon>Bacilli</taxon>
        <taxon>Bacillales</taxon>
        <taxon>Listeriaceae</taxon>
        <taxon>Brochothrix</taxon>
    </lineage>
</organism>
<reference evidence="11 12" key="1">
    <citation type="submission" date="2012-12" db="EMBL/GenBank/DDBJ databases">
        <title>Novel taxa of Listeriaceae from agricultural environments in the United States.</title>
        <authorList>
            <person name="den Bakker H.C."/>
            <person name="Allred A."/>
            <person name="Warchocki S."/>
            <person name="Wright E.M."/>
            <person name="Burrell A."/>
            <person name="Nightingale K.K."/>
            <person name="Kephart D."/>
            <person name="Wiedmann M."/>
        </authorList>
    </citation>
    <scope>NUCLEOTIDE SEQUENCE [LARGE SCALE GENOMIC DNA]</scope>
    <source>
        <strain evidence="11 12">FSL F6-1037</strain>
    </source>
</reference>
<dbReference type="InterPro" id="IPR007370">
    <property type="entry name" value="Glu_cys_ligase"/>
</dbReference>